<organism evidence="3 4">
    <name type="scientific">Sporofaciens musculi</name>
    <dbReference type="NCBI Taxonomy" id="2681861"/>
    <lineage>
        <taxon>Bacteria</taxon>
        <taxon>Bacillati</taxon>
        <taxon>Bacillota</taxon>
        <taxon>Clostridia</taxon>
        <taxon>Lachnospirales</taxon>
        <taxon>Lachnospiraceae</taxon>
        <taxon>Sporofaciens</taxon>
    </lineage>
</organism>
<dbReference type="SUPFAM" id="SSF47413">
    <property type="entry name" value="lambda repressor-like DNA-binding domains"/>
    <property type="match status" value="1"/>
</dbReference>
<dbReference type="InterPro" id="IPR001387">
    <property type="entry name" value="Cro/C1-type_HTH"/>
</dbReference>
<dbReference type="GO" id="GO:0003677">
    <property type="term" value="F:DNA binding"/>
    <property type="evidence" value="ECO:0007669"/>
    <property type="project" value="UniProtKB-KW"/>
</dbReference>
<dbReference type="Gene3D" id="1.10.260.40">
    <property type="entry name" value="lambda repressor-like DNA-binding domains"/>
    <property type="match status" value="1"/>
</dbReference>
<keyword evidence="1" id="KW-0238">DNA-binding</keyword>
<name>A0A7X3MEZ1_9FIRM</name>
<dbReference type="Gene3D" id="1.10.220.30">
    <property type="match status" value="1"/>
</dbReference>
<dbReference type="SUPFAM" id="SSF48029">
    <property type="entry name" value="FliG"/>
    <property type="match status" value="1"/>
</dbReference>
<dbReference type="CDD" id="cd00093">
    <property type="entry name" value="HTH_XRE"/>
    <property type="match status" value="1"/>
</dbReference>
<dbReference type="PANTHER" id="PTHR46558">
    <property type="entry name" value="TRACRIPTIONAL REGULATORY PROTEIN-RELATED-RELATED"/>
    <property type="match status" value="1"/>
</dbReference>
<evidence type="ECO:0000259" key="2">
    <source>
        <dbReference type="PROSITE" id="PS50943"/>
    </source>
</evidence>
<dbReference type="PROSITE" id="PS50943">
    <property type="entry name" value="HTH_CROC1"/>
    <property type="match status" value="1"/>
</dbReference>
<dbReference type="Pfam" id="PF01381">
    <property type="entry name" value="HTH_3"/>
    <property type="match status" value="1"/>
</dbReference>
<dbReference type="InterPro" id="IPR011002">
    <property type="entry name" value="FliG_a-hlx"/>
</dbReference>
<keyword evidence="4" id="KW-1185">Reference proteome</keyword>
<feature type="domain" description="HTH cro/C1-type" evidence="2">
    <location>
        <begin position="10"/>
        <end position="64"/>
    </location>
</feature>
<proteinExistence type="predicted"/>
<dbReference type="PANTHER" id="PTHR46558:SF4">
    <property type="entry name" value="DNA-BIDING PHAGE PROTEIN"/>
    <property type="match status" value="1"/>
</dbReference>
<dbReference type="InterPro" id="IPR010982">
    <property type="entry name" value="Lambda_DNA-bd_dom_sf"/>
</dbReference>
<reference evidence="3 4" key="1">
    <citation type="submission" date="2019-12" db="EMBL/GenBank/DDBJ databases">
        <title>Sporaefaciens musculi gen. nov., sp. nov., a novel bacterium isolated from the caecum of an obese mouse.</title>
        <authorList>
            <person name="Rasmussen T.S."/>
            <person name="Streidl T."/>
            <person name="Hitch T.C.A."/>
            <person name="Wortmann E."/>
            <person name="Deptula P."/>
            <person name="Hansen M."/>
            <person name="Nielsen D.S."/>
            <person name="Clavel T."/>
            <person name="Vogensen F.K."/>
        </authorList>
    </citation>
    <scope>NUCLEOTIDE SEQUENCE [LARGE SCALE GENOMIC DNA]</scope>
    <source>
        <strain evidence="3 4">WCA-9-b2</strain>
    </source>
</reference>
<evidence type="ECO:0000256" key="1">
    <source>
        <dbReference type="ARBA" id="ARBA00023125"/>
    </source>
</evidence>
<dbReference type="Proteomes" id="UP000460412">
    <property type="component" value="Unassembled WGS sequence"/>
</dbReference>
<evidence type="ECO:0000313" key="4">
    <source>
        <dbReference type="Proteomes" id="UP000460412"/>
    </source>
</evidence>
<dbReference type="Pfam" id="PF01706">
    <property type="entry name" value="FliG_C"/>
    <property type="match status" value="1"/>
</dbReference>
<dbReference type="EMBL" id="WUQX01000001">
    <property type="protein sequence ID" value="MXP75184.1"/>
    <property type="molecule type" value="Genomic_DNA"/>
</dbReference>
<sequence>MNTRIISRYLQLLRKSHNYTQEELAKKLDISRQAVSKWETGTTLPDLEVLLKISKLYGLTINEILEPTIQTERISDFEQISEIPENELKEVLEQFDARSLVIASMGASPEINKLLERLFQNIDYKLQREHIGMVRITEVEAIQKEIVSMINLYVREQEFQSAQCNLQSGQ</sequence>
<dbReference type="InterPro" id="IPR023087">
    <property type="entry name" value="Flg_Motor_Flig_C"/>
</dbReference>
<dbReference type="SMART" id="SM00530">
    <property type="entry name" value="HTH_XRE"/>
    <property type="match status" value="1"/>
</dbReference>
<evidence type="ECO:0000313" key="3">
    <source>
        <dbReference type="EMBL" id="MXP75184.1"/>
    </source>
</evidence>
<dbReference type="RefSeq" id="WP_159750490.1">
    <property type="nucleotide sequence ID" value="NZ_CASZNZ010000142.1"/>
</dbReference>
<gene>
    <name evidence="3" type="ORF">GN277_07245</name>
</gene>
<accession>A0A7X3MEZ1</accession>
<comment type="caution">
    <text evidence="3">The sequence shown here is derived from an EMBL/GenBank/DDBJ whole genome shotgun (WGS) entry which is preliminary data.</text>
</comment>
<dbReference type="AlphaFoldDB" id="A0A7X3MEZ1"/>
<protein>
    <submittedName>
        <fullName evidence="3">Helix-turn-helix domain-containing protein</fullName>
    </submittedName>
</protein>